<proteinExistence type="inferred from homology"/>
<comment type="caution">
    <text evidence="6">The sequence shown here is derived from an EMBL/GenBank/DDBJ whole genome shotgun (WGS) entry which is preliminary data.</text>
</comment>
<comment type="similarity">
    <text evidence="2 5">Belongs to the aldose epimerase family.</text>
</comment>
<dbReference type="EMBL" id="JAXCLX010000001">
    <property type="protein sequence ID" value="MDY0872365.1"/>
    <property type="molecule type" value="Genomic_DNA"/>
</dbReference>
<gene>
    <name evidence="6" type="ORF">SMD31_10545</name>
</gene>
<dbReference type="InterPro" id="IPR015443">
    <property type="entry name" value="Aldose_1-epimerase"/>
</dbReference>
<keyword evidence="7" id="KW-1185">Reference proteome</keyword>
<keyword evidence="4 5" id="KW-0119">Carbohydrate metabolism</keyword>
<dbReference type="EC" id="5.1.3.3" evidence="5"/>
<dbReference type="Proteomes" id="UP001271769">
    <property type="component" value="Unassembled WGS sequence"/>
</dbReference>
<dbReference type="NCBIfam" id="NF008277">
    <property type="entry name" value="PRK11055.1"/>
    <property type="match status" value="1"/>
</dbReference>
<evidence type="ECO:0000256" key="3">
    <source>
        <dbReference type="ARBA" id="ARBA00023235"/>
    </source>
</evidence>
<dbReference type="PANTHER" id="PTHR10091">
    <property type="entry name" value="ALDOSE-1-EPIMERASE"/>
    <property type="match status" value="1"/>
</dbReference>
<organism evidence="6 7">
    <name type="scientific">Dongia rigui</name>
    <dbReference type="NCBI Taxonomy" id="940149"/>
    <lineage>
        <taxon>Bacteria</taxon>
        <taxon>Pseudomonadati</taxon>
        <taxon>Pseudomonadota</taxon>
        <taxon>Alphaproteobacteria</taxon>
        <taxon>Rhodospirillales</taxon>
        <taxon>Dongiaceae</taxon>
        <taxon>Dongia</taxon>
    </lineage>
</organism>
<dbReference type="InterPro" id="IPR008183">
    <property type="entry name" value="Aldose_1/G6P_1-epimerase"/>
</dbReference>
<evidence type="ECO:0000256" key="5">
    <source>
        <dbReference type="PIRNR" id="PIRNR005096"/>
    </source>
</evidence>
<dbReference type="PANTHER" id="PTHR10091:SF0">
    <property type="entry name" value="GALACTOSE MUTAROTASE"/>
    <property type="match status" value="1"/>
</dbReference>
<keyword evidence="3 5" id="KW-0413">Isomerase</keyword>
<reference evidence="6 7" key="1">
    <citation type="journal article" date="2013" name="Antonie Van Leeuwenhoek">
        <title>Dongia rigui sp. nov., isolated from freshwater of a large wetland in Korea.</title>
        <authorList>
            <person name="Baik K.S."/>
            <person name="Hwang Y.M."/>
            <person name="Choi J.S."/>
            <person name="Kwon J."/>
            <person name="Seong C.N."/>
        </authorList>
    </citation>
    <scope>NUCLEOTIDE SEQUENCE [LARGE SCALE GENOMIC DNA]</scope>
    <source>
        <strain evidence="6 7">04SU4-P</strain>
    </source>
</reference>
<comment type="catalytic activity">
    <reaction evidence="5">
        <text>alpha-D-glucose = beta-D-glucose</text>
        <dbReference type="Rhea" id="RHEA:10264"/>
        <dbReference type="ChEBI" id="CHEBI:15903"/>
        <dbReference type="ChEBI" id="CHEBI:17925"/>
        <dbReference type="EC" id="5.1.3.3"/>
    </reaction>
</comment>
<comment type="pathway">
    <text evidence="1 5">Carbohydrate metabolism; hexose metabolism.</text>
</comment>
<name>A0ABU5DYJ2_9PROT</name>
<evidence type="ECO:0000256" key="2">
    <source>
        <dbReference type="ARBA" id="ARBA00006206"/>
    </source>
</evidence>
<dbReference type="CDD" id="cd09019">
    <property type="entry name" value="galactose_mutarotase_like"/>
    <property type="match status" value="1"/>
</dbReference>
<dbReference type="InterPro" id="IPR011013">
    <property type="entry name" value="Gal_mutarotase_sf_dom"/>
</dbReference>
<dbReference type="RefSeq" id="WP_320500788.1">
    <property type="nucleotide sequence ID" value="NZ_JAXCLX010000001.1"/>
</dbReference>
<sequence>MAHAPFGKMDDGATVNEIRLGAGALGLSILTHGARIHGLTFQGRPRVLGFANIADYLTHAVYAGAVAGRYANRIAGGRFSLDGKSYQLPCNERGRTHLHGGMRGFAHRNWDIVEADDTHVTLTLVSPDGEEGYPGTLQTYCTYSLDGNDVRITLTATTDAPTIINLATHSYFNLDGSGDILGHRLTIPADHYLPVDDDLIPTGAIADVSGTAFDFRTPTAVGARGQRYDHNFVLSKERQSEPRLAASLEGPQSRTRLDVLSTEPGLQFYDGGYLAGGGFGAHGGLCLEPQVFPNAPNEPGFSKATLRPGETYRQVTLYRFSEI</sequence>
<dbReference type="PIRSF" id="PIRSF005096">
    <property type="entry name" value="GALM"/>
    <property type="match status" value="1"/>
</dbReference>
<dbReference type="Gene3D" id="2.70.98.10">
    <property type="match status" value="1"/>
</dbReference>
<dbReference type="InterPro" id="IPR047215">
    <property type="entry name" value="Galactose_mutarotase-like"/>
</dbReference>
<dbReference type="GO" id="GO:0016853">
    <property type="term" value="F:isomerase activity"/>
    <property type="evidence" value="ECO:0007669"/>
    <property type="project" value="UniProtKB-KW"/>
</dbReference>
<evidence type="ECO:0000313" key="7">
    <source>
        <dbReference type="Proteomes" id="UP001271769"/>
    </source>
</evidence>
<evidence type="ECO:0000256" key="4">
    <source>
        <dbReference type="ARBA" id="ARBA00023277"/>
    </source>
</evidence>
<dbReference type="InterPro" id="IPR014718">
    <property type="entry name" value="GH-type_carb-bd"/>
</dbReference>
<accession>A0ABU5DYJ2</accession>
<evidence type="ECO:0000256" key="1">
    <source>
        <dbReference type="ARBA" id="ARBA00005028"/>
    </source>
</evidence>
<protein>
    <recommendedName>
        <fullName evidence="5">Aldose 1-epimerase</fullName>
        <ecNumber evidence="5">5.1.3.3</ecNumber>
    </recommendedName>
</protein>
<evidence type="ECO:0000313" key="6">
    <source>
        <dbReference type="EMBL" id="MDY0872365.1"/>
    </source>
</evidence>
<dbReference type="Pfam" id="PF01263">
    <property type="entry name" value="Aldose_epim"/>
    <property type="match status" value="1"/>
</dbReference>
<dbReference type="SUPFAM" id="SSF74650">
    <property type="entry name" value="Galactose mutarotase-like"/>
    <property type="match status" value="1"/>
</dbReference>